<gene>
    <name evidence="1" type="ORF">UH38_23600</name>
</gene>
<protein>
    <submittedName>
        <fullName evidence="1">Uncharacterized protein</fullName>
    </submittedName>
</protein>
<accession>A0A0D8ZQK7</accession>
<evidence type="ECO:0000313" key="2">
    <source>
        <dbReference type="Proteomes" id="UP000032452"/>
    </source>
</evidence>
<name>A0A0D8ZQK7_9CYAN</name>
<reference evidence="1 2" key="1">
    <citation type="submission" date="2015-02" db="EMBL/GenBank/DDBJ databases">
        <title>Draft genome of a novel marine cyanobacterium (Chroococcales) isolated from South Atlantic Ocean.</title>
        <authorList>
            <person name="Rigonato J."/>
            <person name="Alvarenga D.O."/>
            <person name="Branco L.H."/>
            <person name="Varani A.M."/>
            <person name="Brandini F.P."/>
            <person name="Fiore M.F."/>
        </authorList>
    </citation>
    <scope>NUCLEOTIDE SEQUENCE [LARGE SCALE GENOMIC DNA]</scope>
    <source>
        <strain evidence="1 2">CENA595</strain>
    </source>
</reference>
<dbReference type="EMBL" id="JYON01000042">
    <property type="protein sequence ID" value="KJH69496.1"/>
    <property type="molecule type" value="Genomic_DNA"/>
</dbReference>
<keyword evidence="2" id="KW-1185">Reference proteome</keyword>
<dbReference type="Proteomes" id="UP000032452">
    <property type="component" value="Unassembled WGS sequence"/>
</dbReference>
<organism evidence="1 2">
    <name type="scientific">Aliterella atlantica CENA595</name>
    <dbReference type="NCBI Taxonomy" id="1618023"/>
    <lineage>
        <taxon>Bacteria</taxon>
        <taxon>Bacillati</taxon>
        <taxon>Cyanobacteriota</taxon>
        <taxon>Cyanophyceae</taxon>
        <taxon>Chroococcidiopsidales</taxon>
        <taxon>Aliterellaceae</taxon>
        <taxon>Aliterella</taxon>
    </lineage>
</organism>
<proteinExistence type="predicted"/>
<sequence>MPTTPPDTLVKVERRSGNCPQSIGVWTNTRQYEGGGQFTIIPDTLAFAGKAKLVVAKPKLVEYTASLKPAYSSCIARAKNPEINSRFRFANGNVYFQLYLPPDTPANPSGFDTRSIFTARPYIQWSIAD</sequence>
<comment type="caution">
    <text evidence="1">The sequence shown here is derived from an EMBL/GenBank/DDBJ whole genome shotgun (WGS) entry which is preliminary data.</text>
</comment>
<evidence type="ECO:0000313" key="1">
    <source>
        <dbReference type="EMBL" id="KJH69496.1"/>
    </source>
</evidence>
<dbReference type="AlphaFoldDB" id="A0A0D8ZQK7"/>